<dbReference type="AlphaFoldDB" id="A0A5B8M4R3"/>
<comment type="similarity">
    <text evidence="2">Belongs to the aspartate/ornithine carbamoyltransferase superfamily. ATCase family.</text>
</comment>
<dbReference type="GO" id="GO:0004070">
    <property type="term" value="F:aspartate carbamoyltransferase activity"/>
    <property type="evidence" value="ECO:0007669"/>
    <property type="project" value="UniProtKB-UniRule"/>
</dbReference>
<evidence type="ECO:0000256" key="9">
    <source>
        <dbReference type="RuleBase" id="RU003634"/>
    </source>
</evidence>
<dbReference type="InterPro" id="IPR036901">
    <property type="entry name" value="Asp/Orn_carbamoylTrfase_sf"/>
</dbReference>
<reference evidence="12 13" key="1">
    <citation type="submission" date="2019-07" db="EMBL/GenBank/DDBJ databases">
        <title>Full genome sequence of Humibacter sp. WJ7-1.</title>
        <authorList>
            <person name="Im W.-T."/>
        </authorList>
    </citation>
    <scope>NUCLEOTIDE SEQUENCE [LARGE SCALE GENOMIC DNA]</scope>
    <source>
        <strain evidence="12 13">WJ7-1</strain>
    </source>
</reference>
<dbReference type="EMBL" id="CP042305">
    <property type="protein sequence ID" value="QDZ14652.1"/>
    <property type="molecule type" value="Genomic_DNA"/>
</dbReference>
<dbReference type="Pfam" id="PF00185">
    <property type="entry name" value="OTCace"/>
    <property type="match status" value="1"/>
</dbReference>
<dbReference type="Gene3D" id="3.40.50.1370">
    <property type="entry name" value="Aspartate/ornithine carbamoyltransferase"/>
    <property type="match status" value="2"/>
</dbReference>
<dbReference type="GO" id="GO:0016597">
    <property type="term" value="F:amino acid binding"/>
    <property type="evidence" value="ECO:0007669"/>
    <property type="project" value="InterPro"/>
</dbReference>
<dbReference type="NCBIfam" id="TIGR00670">
    <property type="entry name" value="asp_carb_tr"/>
    <property type="match status" value="1"/>
</dbReference>
<dbReference type="InterPro" id="IPR002082">
    <property type="entry name" value="Asp_carbamoyltransf"/>
</dbReference>
<evidence type="ECO:0000256" key="8">
    <source>
        <dbReference type="NCBIfam" id="TIGR00670"/>
    </source>
</evidence>
<feature type="domain" description="Aspartate/ornithine carbamoyltransferase Asp/Orn-binding" evidence="10">
    <location>
        <begin position="236"/>
        <end position="387"/>
    </location>
</feature>
<evidence type="ECO:0000256" key="2">
    <source>
        <dbReference type="ARBA" id="ARBA00008896"/>
    </source>
</evidence>
<comment type="catalytic activity">
    <reaction evidence="7">
        <text>carbamoyl phosphate + L-aspartate = N-carbamoyl-L-aspartate + phosphate + H(+)</text>
        <dbReference type="Rhea" id="RHEA:20013"/>
        <dbReference type="ChEBI" id="CHEBI:15378"/>
        <dbReference type="ChEBI" id="CHEBI:29991"/>
        <dbReference type="ChEBI" id="CHEBI:32814"/>
        <dbReference type="ChEBI" id="CHEBI:43474"/>
        <dbReference type="ChEBI" id="CHEBI:58228"/>
        <dbReference type="EC" id="2.1.3.2"/>
    </reaction>
</comment>
<dbReference type="RefSeq" id="WP_146319765.1">
    <property type="nucleotide sequence ID" value="NZ_CP042305.1"/>
</dbReference>
<dbReference type="InterPro" id="IPR006132">
    <property type="entry name" value="Asp/Orn_carbamoyltranf_P-bd"/>
</dbReference>
<accession>A0A5B8M4R3</accession>
<keyword evidence="13" id="KW-1185">Reference proteome</keyword>
<evidence type="ECO:0000313" key="12">
    <source>
        <dbReference type="EMBL" id="QDZ14652.1"/>
    </source>
</evidence>
<dbReference type="Proteomes" id="UP000320216">
    <property type="component" value="Chromosome"/>
</dbReference>
<dbReference type="PANTHER" id="PTHR45753">
    <property type="entry name" value="ORNITHINE CARBAMOYLTRANSFERASE, MITOCHONDRIAL"/>
    <property type="match status" value="1"/>
</dbReference>
<name>A0A5B8M4R3_9MICO</name>
<dbReference type="GO" id="GO:0006520">
    <property type="term" value="P:amino acid metabolic process"/>
    <property type="evidence" value="ECO:0007669"/>
    <property type="project" value="InterPro"/>
</dbReference>
<evidence type="ECO:0000259" key="11">
    <source>
        <dbReference type="Pfam" id="PF02729"/>
    </source>
</evidence>
<comment type="function">
    <text evidence="6">Catalyzes the condensation of carbamoyl phosphate and aspartate to form carbamoyl aspartate and inorganic phosphate, the committed step in the de novo pyrimidine nucleotide biosynthesis pathway.</text>
</comment>
<dbReference type="SUPFAM" id="SSF53671">
    <property type="entry name" value="Aspartate/ornithine carbamoyltransferase"/>
    <property type="match status" value="1"/>
</dbReference>
<dbReference type="GO" id="GO:0044205">
    <property type="term" value="P:'de novo' UMP biosynthetic process"/>
    <property type="evidence" value="ECO:0007669"/>
    <property type="project" value="UniProtKB-UniPathway"/>
</dbReference>
<dbReference type="InterPro" id="IPR006131">
    <property type="entry name" value="Asp_carbamoyltransf_Asp/Orn-bd"/>
</dbReference>
<evidence type="ECO:0000313" key="13">
    <source>
        <dbReference type="Proteomes" id="UP000320216"/>
    </source>
</evidence>
<keyword evidence="4 9" id="KW-0808">Transferase</keyword>
<sequence length="423" mass="45988">MELSQQSVLRDAMRRLNLTRDEFSTRIAVKRRTLDSWLIPSESAGARTMPDSARLLVDHLLTEAGLSGATIDPADEPGFGGTRHLLSVEQFDRAGLERMFRVADVMQPFASRQATTRVLEGAVLANLFFEASTRTRLSFGAAFARLGGTVLDTTGFSFSSMAKGESIYDTSRVIAGYADVLVVRHPDEGSVAEFAAASNVPVLNAGDGPGEHPSQALLDVYTIQREFSFLGKRIDGARIALLGDLRNGRTAHSLSRLLALYEGLSFALYSPKQLAMPEEIVRLLTSRGHRVDVCDTPGEAMTGADAVYATRIQRERMGEDASAEFTDYRIDRELIASHLGPDALLMHPLPRDARPGAADLAADVIGDPRLAIFRQTDNGIAVRMAIFTEALGVSHLVARSTRPVTWYVPAGYGTDDAVMLPDH</sequence>
<evidence type="ECO:0000256" key="6">
    <source>
        <dbReference type="ARBA" id="ARBA00043884"/>
    </source>
</evidence>
<dbReference type="UniPathway" id="UPA00070">
    <property type="reaction ID" value="UER00116"/>
</dbReference>
<evidence type="ECO:0000256" key="3">
    <source>
        <dbReference type="ARBA" id="ARBA00013008"/>
    </source>
</evidence>
<organism evidence="12 13">
    <name type="scientific">Humibacter ginsenosidimutans</name>
    <dbReference type="NCBI Taxonomy" id="2599293"/>
    <lineage>
        <taxon>Bacteria</taxon>
        <taxon>Bacillati</taxon>
        <taxon>Actinomycetota</taxon>
        <taxon>Actinomycetes</taxon>
        <taxon>Micrococcales</taxon>
        <taxon>Microbacteriaceae</taxon>
        <taxon>Humibacter</taxon>
    </lineage>
</organism>
<gene>
    <name evidence="12" type="ORF">FPZ11_07690</name>
</gene>
<keyword evidence="5" id="KW-0665">Pyrimidine biosynthesis</keyword>
<dbReference type="InterPro" id="IPR006130">
    <property type="entry name" value="Asp/Orn_carbamoylTrfase"/>
</dbReference>
<evidence type="ECO:0000256" key="4">
    <source>
        <dbReference type="ARBA" id="ARBA00022679"/>
    </source>
</evidence>
<dbReference type="PROSITE" id="PS00097">
    <property type="entry name" value="CARBAMOYLTRANSFERASE"/>
    <property type="match status" value="1"/>
</dbReference>
<feature type="domain" description="Aspartate/ornithine carbamoyltransferase carbamoyl-P binding" evidence="11">
    <location>
        <begin position="83"/>
        <end position="224"/>
    </location>
</feature>
<evidence type="ECO:0000256" key="5">
    <source>
        <dbReference type="ARBA" id="ARBA00022975"/>
    </source>
</evidence>
<dbReference type="KEGG" id="huw:FPZ11_07690"/>
<comment type="pathway">
    <text evidence="1">Pyrimidine metabolism; UMP biosynthesis via de novo pathway; (S)-dihydroorotate from bicarbonate: step 2/3.</text>
</comment>
<evidence type="ECO:0000259" key="10">
    <source>
        <dbReference type="Pfam" id="PF00185"/>
    </source>
</evidence>
<evidence type="ECO:0000256" key="1">
    <source>
        <dbReference type="ARBA" id="ARBA00004852"/>
    </source>
</evidence>
<dbReference type="PRINTS" id="PR00100">
    <property type="entry name" value="AOTCASE"/>
</dbReference>
<proteinExistence type="inferred from homology"/>
<dbReference type="PRINTS" id="PR00101">
    <property type="entry name" value="ATCASE"/>
</dbReference>
<dbReference type="GO" id="GO:0006207">
    <property type="term" value="P:'de novo' pyrimidine nucleobase biosynthetic process"/>
    <property type="evidence" value="ECO:0007669"/>
    <property type="project" value="InterPro"/>
</dbReference>
<dbReference type="PANTHER" id="PTHR45753:SF6">
    <property type="entry name" value="ASPARTATE CARBAMOYLTRANSFERASE"/>
    <property type="match status" value="1"/>
</dbReference>
<dbReference type="GO" id="GO:0005829">
    <property type="term" value="C:cytosol"/>
    <property type="evidence" value="ECO:0007669"/>
    <property type="project" value="TreeGrafter"/>
</dbReference>
<dbReference type="EC" id="2.1.3.2" evidence="3 8"/>
<protein>
    <recommendedName>
        <fullName evidence="3 8">Aspartate carbamoyltransferase</fullName>
        <ecNumber evidence="3 8">2.1.3.2</ecNumber>
    </recommendedName>
</protein>
<evidence type="ECO:0000256" key="7">
    <source>
        <dbReference type="ARBA" id="ARBA00048859"/>
    </source>
</evidence>
<dbReference type="Pfam" id="PF02729">
    <property type="entry name" value="OTCace_N"/>
    <property type="match status" value="1"/>
</dbReference>
<dbReference type="OrthoDB" id="9774690at2"/>
<dbReference type="NCBIfam" id="NF008853">
    <property type="entry name" value="PRK11891.1"/>
    <property type="match status" value="1"/>
</dbReference>